<feature type="domain" description="AMP-binding enzyme C-terminal" evidence="10">
    <location>
        <begin position="188"/>
        <end position="265"/>
    </location>
</feature>
<evidence type="ECO:0000259" key="10">
    <source>
        <dbReference type="Pfam" id="PF13193"/>
    </source>
</evidence>
<dbReference type="Gene3D" id="3.40.50.980">
    <property type="match status" value="1"/>
</dbReference>
<feature type="non-terminal residue" evidence="11">
    <location>
        <position position="1"/>
    </location>
</feature>
<evidence type="ECO:0000256" key="4">
    <source>
        <dbReference type="ARBA" id="ARBA00022723"/>
    </source>
</evidence>
<dbReference type="InterPro" id="IPR045851">
    <property type="entry name" value="AMP-bd_C_sf"/>
</dbReference>
<keyword evidence="6" id="KW-0067">ATP-binding</keyword>
<evidence type="ECO:0000313" key="12">
    <source>
        <dbReference type="Proteomes" id="UP000801492"/>
    </source>
</evidence>
<gene>
    <name evidence="11" type="ORF">ILUMI_10791</name>
</gene>
<keyword evidence="7" id="KW-0460">Magnesium</keyword>
<feature type="domain" description="AMP-dependent synthetase/ligase" evidence="9">
    <location>
        <begin position="6"/>
        <end position="137"/>
    </location>
</feature>
<proteinExistence type="inferred from homology"/>
<evidence type="ECO:0000259" key="9">
    <source>
        <dbReference type="Pfam" id="PF00501"/>
    </source>
</evidence>
<dbReference type="Pfam" id="PF00501">
    <property type="entry name" value="AMP-binding"/>
    <property type="match status" value="1"/>
</dbReference>
<protein>
    <submittedName>
        <fullName evidence="11">Uncharacterized protein</fullName>
    </submittedName>
</protein>
<dbReference type="Gene3D" id="3.30.300.30">
    <property type="match status" value="1"/>
</dbReference>
<dbReference type="Gene3D" id="2.30.38.10">
    <property type="entry name" value="Luciferase, Domain 3"/>
    <property type="match status" value="1"/>
</dbReference>
<dbReference type="GO" id="GO:0005777">
    <property type="term" value="C:peroxisome"/>
    <property type="evidence" value="ECO:0007669"/>
    <property type="project" value="UniProtKB-SubCell"/>
</dbReference>
<organism evidence="11 12">
    <name type="scientific">Ignelater luminosus</name>
    <name type="common">Cucubano</name>
    <name type="synonym">Pyrophorus luminosus</name>
    <dbReference type="NCBI Taxonomy" id="2038154"/>
    <lineage>
        <taxon>Eukaryota</taxon>
        <taxon>Metazoa</taxon>
        <taxon>Ecdysozoa</taxon>
        <taxon>Arthropoda</taxon>
        <taxon>Hexapoda</taxon>
        <taxon>Insecta</taxon>
        <taxon>Pterygota</taxon>
        <taxon>Neoptera</taxon>
        <taxon>Endopterygota</taxon>
        <taxon>Coleoptera</taxon>
        <taxon>Polyphaga</taxon>
        <taxon>Elateriformia</taxon>
        <taxon>Elateroidea</taxon>
        <taxon>Elateridae</taxon>
        <taxon>Agrypninae</taxon>
        <taxon>Pyrophorini</taxon>
        <taxon>Ignelater</taxon>
    </lineage>
</organism>
<dbReference type="PANTHER" id="PTHR24096:SF423">
    <property type="entry name" value="GM05240P"/>
    <property type="match status" value="1"/>
</dbReference>
<dbReference type="GO" id="GO:0005524">
    <property type="term" value="F:ATP binding"/>
    <property type="evidence" value="ECO:0007669"/>
    <property type="project" value="UniProtKB-KW"/>
</dbReference>
<dbReference type="FunFam" id="3.30.300.30:FF:000007">
    <property type="entry name" value="4-coumarate--CoA ligase 2"/>
    <property type="match status" value="1"/>
</dbReference>
<evidence type="ECO:0000256" key="7">
    <source>
        <dbReference type="ARBA" id="ARBA00022842"/>
    </source>
</evidence>
<dbReference type="EMBL" id="VTPC01005976">
    <property type="protein sequence ID" value="KAF2895384.1"/>
    <property type="molecule type" value="Genomic_DNA"/>
</dbReference>
<dbReference type="PANTHER" id="PTHR24096">
    <property type="entry name" value="LONG-CHAIN-FATTY-ACID--COA LIGASE"/>
    <property type="match status" value="1"/>
</dbReference>
<dbReference type="GO" id="GO:0046872">
    <property type="term" value="F:metal ion binding"/>
    <property type="evidence" value="ECO:0007669"/>
    <property type="project" value="UniProtKB-KW"/>
</dbReference>
<comment type="cofactor">
    <cofactor evidence="1">
        <name>Mg(2+)</name>
        <dbReference type="ChEBI" id="CHEBI:18420"/>
    </cofactor>
</comment>
<evidence type="ECO:0000256" key="1">
    <source>
        <dbReference type="ARBA" id="ARBA00001946"/>
    </source>
</evidence>
<dbReference type="Pfam" id="PF13193">
    <property type="entry name" value="AMP-binding_C"/>
    <property type="match status" value="1"/>
</dbReference>
<sequence length="282" mass="31521">MKKFIPDLYLQSIEKYKVTKLTCPPTLMTFLAQSPLVNQYDLSSVSDITYGSAPLQEDTRKAVEKRFNAHTRQAYGATETMGASLVMPKNINKPGSCGTVLPTIMAKICDSETLELLGPNQPGELYVKGCVTMKGYLKNPEATSKSFDKHGFYRTGDLAYYDEDGYVFIVDRLKELIKYKGFQVSPSELESIIMSHSAVSDVGVVGIPDERAGELPMAYVVLKDGFNDISEETIVDYVSEHVNSTKWLYGGVKFVQELPKTSSGKTMRRELREMVKETMRSI</sequence>
<dbReference type="InterPro" id="IPR025110">
    <property type="entry name" value="AMP-bd_C"/>
</dbReference>
<keyword evidence="8" id="KW-0576">Peroxisome</keyword>
<keyword evidence="5" id="KW-0547">Nucleotide-binding</keyword>
<dbReference type="SUPFAM" id="SSF56801">
    <property type="entry name" value="Acetyl-CoA synthetase-like"/>
    <property type="match status" value="1"/>
</dbReference>
<evidence type="ECO:0000256" key="3">
    <source>
        <dbReference type="ARBA" id="ARBA00006432"/>
    </source>
</evidence>
<dbReference type="OrthoDB" id="10253869at2759"/>
<accession>A0A8K0CZQ6</accession>
<evidence type="ECO:0000313" key="11">
    <source>
        <dbReference type="EMBL" id="KAF2895384.1"/>
    </source>
</evidence>
<keyword evidence="12" id="KW-1185">Reference proteome</keyword>
<comment type="similarity">
    <text evidence="3">Belongs to the ATP-dependent AMP-binding enzyme family.</text>
</comment>
<name>A0A8K0CZQ6_IGNLU</name>
<comment type="subcellular location">
    <subcellularLocation>
        <location evidence="2">Peroxisome</location>
    </subcellularLocation>
</comment>
<dbReference type="GO" id="GO:0016405">
    <property type="term" value="F:CoA-ligase activity"/>
    <property type="evidence" value="ECO:0007669"/>
    <property type="project" value="TreeGrafter"/>
</dbReference>
<evidence type="ECO:0000256" key="6">
    <source>
        <dbReference type="ARBA" id="ARBA00022840"/>
    </source>
</evidence>
<reference evidence="11" key="1">
    <citation type="submission" date="2019-08" db="EMBL/GenBank/DDBJ databases">
        <title>The genome of the North American firefly Photinus pyralis.</title>
        <authorList>
            <consortium name="Photinus pyralis genome working group"/>
            <person name="Fallon T.R."/>
            <person name="Sander Lower S.E."/>
            <person name="Weng J.-K."/>
        </authorList>
    </citation>
    <scope>NUCLEOTIDE SEQUENCE</scope>
    <source>
        <strain evidence="11">TRF0915ILg1</strain>
        <tissue evidence="11">Whole body</tissue>
    </source>
</reference>
<evidence type="ECO:0000256" key="5">
    <source>
        <dbReference type="ARBA" id="ARBA00022741"/>
    </source>
</evidence>
<evidence type="ECO:0000256" key="2">
    <source>
        <dbReference type="ARBA" id="ARBA00004275"/>
    </source>
</evidence>
<evidence type="ECO:0000256" key="8">
    <source>
        <dbReference type="ARBA" id="ARBA00023140"/>
    </source>
</evidence>
<comment type="caution">
    <text evidence="11">The sequence shown here is derived from an EMBL/GenBank/DDBJ whole genome shotgun (WGS) entry which is preliminary data.</text>
</comment>
<keyword evidence="4" id="KW-0479">Metal-binding</keyword>
<dbReference type="Proteomes" id="UP000801492">
    <property type="component" value="Unassembled WGS sequence"/>
</dbReference>
<dbReference type="AlphaFoldDB" id="A0A8K0CZQ6"/>
<dbReference type="InterPro" id="IPR000873">
    <property type="entry name" value="AMP-dep_synth/lig_dom"/>
</dbReference>